<accession>A0A919NWC8</accession>
<dbReference type="SMART" id="SM00862">
    <property type="entry name" value="Trans_reg_C"/>
    <property type="match status" value="1"/>
</dbReference>
<evidence type="ECO:0000256" key="1">
    <source>
        <dbReference type="ARBA" id="ARBA00005820"/>
    </source>
</evidence>
<evidence type="ECO:0000256" key="4">
    <source>
        <dbReference type="ARBA" id="ARBA00023163"/>
    </source>
</evidence>
<dbReference type="InterPro" id="IPR011990">
    <property type="entry name" value="TPR-like_helical_dom_sf"/>
</dbReference>
<evidence type="ECO:0000313" key="8">
    <source>
        <dbReference type="Proteomes" id="UP000623608"/>
    </source>
</evidence>
<dbReference type="SUPFAM" id="SSF46894">
    <property type="entry name" value="C-terminal effector domain of the bipartite response regulators"/>
    <property type="match status" value="1"/>
</dbReference>
<dbReference type="InterPro" id="IPR036388">
    <property type="entry name" value="WH-like_DNA-bd_sf"/>
</dbReference>
<sequence length="449" mass="47640">MLGGVRAFRNGTELDLGSPQQRTMLAVLLLHEGQVVQWADLIAAVWADGPPRAALGTLRTYASRLRRVLSPAAIDATAGGYALRPGQFELDLTVFRALVHRGRSARAAGRNREAAALLAEALDGWRGVPLAGVPGGYAEARRAGLSELHLAVQLERIALDLEEGRAGTVIPQLTAMVEAHPLRERPRELLMSGLSRAGRRAEALATFAEGRRLLADGLGMDPGPGLQEMFRQIVRIAPAPAQLPRAPADFTGRVRELDRLVDRLRGPGSPIAGITGPPGVGKSVLAARAGHRLRDAFPDGQLYADLRESGEDVPARFRGAFGPSGRWPEILAGRRVLVVLDHADDPERVRALLPAVAGCAAIVTGRRPLPGLPGVSWSELAGFAPDEGVELLARMAGERRVRAEPAAARRVVAACGGIPGRLRICGARLASRPEWTVASLAAWVIADGG</sequence>
<dbReference type="InterPro" id="IPR027417">
    <property type="entry name" value="P-loop_NTPase"/>
</dbReference>
<name>A0A919NWC8_9ACTN</name>
<dbReference type="Gene3D" id="1.10.10.10">
    <property type="entry name" value="Winged helix-like DNA-binding domain superfamily/Winged helix DNA-binding domain"/>
    <property type="match status" value="1"/>
</dbReference>
<dbReference type="GO" id="GO:0003677">
    <property type="term" value="F:DNA binding"/>
    <property type="evidence" value="ECO:0007669"/>
    <property type="project" value="UniProtKB-UniRule"/>
</dbReference>
<evidence type="ECO:0000256" key="2">
    <source>
        <dbReference type="ARBA" id="ARBA00023015"/>
    </source>
</evidence>
<proteinExistence type="inferred from homology"/>
<dbReference type="Gene3D" id="1.25.40.10">
    <property type="entry name" value="Tetratricopeptide repeat domain"/>
    <property type="match status" value="1"/>
</dbReference>
<feature type="DNA-binding region" description="OmpR/PhoB-type" evidence="5">
    <location>
        <begin position="1"/>
        <end position="85"/>
    </location>
</feature>
<dbReference type="PANTHER" id="PTHR35807:SF1">
    <property type="entry name" value="TRANSCRIPTIONAL REGULATOR REDD"/>
    <property type="match status" value="1"/>
</dbReference>
<comment type="caution">
    <text evidence="7">The sequence shown here is derived from an EMBL/GenBank/DDBJ whole genome shotgun (WGS) entry which is preliminary data.</text>
</comment>
<dbReference type="GO" id="GO:0006355">
    <property type="term" value="P:regulation of DNA-templated transcription"/>
    <property type="evidence" value="ECO:0007669"/>
    <property type="project" value="InterPro"/>
</dbReference>
<keyword evidence="3 5" id="KW-0238">DNA-binding</keyword>
<dbReference type="SUPFAM" id="SSF52540">
    <property type="entry name" value="P-loop containing nucleoside triphosphate hydrolases"/>
    <property type="match status" value="1"/>
</dbReference>
<dbReference type="AlphaFoldDB" id="A0A919NWC8"/>
<evidence type="ECO:0000256" key="5">
    <source>
        <dbReference type="PROSITE-ProRule" id="PRU01091"/>
    </source>
</evidence>
<dbReference type="PRINTS" id="PR00364">
    <property type="entry name" value="DISEASERSIST"/>
</dbReference>
<feature type="domain" description="OmpR/PhoB-type" evidence="6">
    <location>
        <begin position="1"/>
        <end position="85"/>
    </location>
</feature>
<keyword evidence="8" id="KW-1185">Reference proteome</keyword>
<evidence type="ECO:0000256" key="3">
    <source>
        <dbReference type="ARBA" id="ARBA00023125"/>
    </source>
</evidence>
<dbReference type="GO" id="GO:0000160">
    <property type="term" value="P:phosphorelay signal transduction system"/>
    <property type="evidence" value="ECO:0007669"/>
    <property type="project" value="InterPro"/>
</dbReference>
<protein>
    <recommendedName>
        <fullName evidence="6">OmpR/PhoB-type domain-containing protein</fullName>
    </recommendedName>
</protein>
<dbReference type="PANTHER" id="PTHR35807">
    <property type="entry name" value="TRANSCRIPTIONAL REGULATOR REDD-RELATED"/>
    <property type="match status" value="1"/>
</dbReference>
<dbReference type="Pfam" id="PF03704">
    <property type="entry name" value="BTAD"/>
    <property type="match status" value="1"/>
</dbReference>
<dbReference type="InterPro" id="IPR016032">
    <property type="entry name" value="Sig_transdc_resp-reg_C-effctor"/>
</dbReference>
<evidence type="ECO:0000313" key="7">
    <source>
        <dbReference type="EMBL" id="GIF26521.1"/>
    </source>
</evidence>
<reference evidence="7" key="1">
    <citation type="submission" date="2021-01" db="EMBL/GenBank/DDBJ databases">
        <title>Whole genome shotgun sequence of Actinoplanes tereljensis NBRC 105297.</title>
        <authorList>
            <person name="Komaki H."/>
            <person name="Tamura T."/>
        </authorList>
    </citation>
    <scope>NUCLEOTIDE SEQUENCE</scope>
    <source>
        <strain evidence="7">NBRC 105297</strain>
    </source>
</reference>
<gene>
    <name evidence="7" type="ORF">Ate02nite_92510</name>
</gene>
<dbReference type="InterPro" id="IPR051677">
    <property type="entry name" value="AfsR-DnrI-RedD_regulator"/>
</dbReference>
<dbReference type="PROSITE" id="PS51755">
    <property type="entry name" value="OMPR_PHOB"/>
    <property type="match status" value="1"/>
</dbReference>
<dbReference type="Proteomes" id="UP000623608">
    <property type="component" value="Unassembled WGS sequence"/>
</dbReference>
<comment type="similarity">
    <text evidence="1">Belongs to the AfsR/DnrI/RedD regulatory family.</text>
</comment>
<dbReference type="Pfam" id="PF00486">
    <property type="entry name" value="Trans_reg_C"/>
    <property type="match status" value="1"/>
</dbReference>
<dbReference type="CDD" id="cd15831">
    <property type="entry name" value="BTAD"/>
    <property type="match status" value="1"/>
</dbReference>
<evidence type="ECO:0000259" key="6">
    <source>
        <dbReference type="PROSITE" id="PS51755"/>
    </source>
</evidence>
<dbReference type="SUPFAM" id="SSF48452">
    <property type="entry name" value="TPR-like"/>
    <property type="match status" value="1"/>
</dbReference>
<keyword evidence="2" id="KW-0805">Transcription regulation</keyword>
<organism evidence="7 8">
    <name type="scientific">Paractinoplanes tereljensis</name>
    <dbReference type="NCBI Taxonomy" id="571912"/>
    <lineage>
        <taxon>Bacteria</taxon>
        <taxon>Bacillati</taxon>
        <taxon>Actinomycetota</taxon>
        <taxon>Actinomycetes</taxon>
        <taxon>Micromonosporales</taxon>
        <taxon>Micromonosporaceae</taxon>
        <taxon>Paractinoplanes</taxon>
    </lineage>
</organism>
<dbReference type="InterPro" id="IPR005158">
    <property type="entry name" value="BTAD"/>
</dbReference>
<dbReference type="InterPro" id="IPR001867">
    <property type="entry name" value="OmpR/PhoB-type_DNA-bd"/>
</dbReference>
<dbReference type="SMART" id="SM01043">
    <property type="entry name" value="BTAD"/>
    <property type="match status" value="1"/>
</dbReference>
<dbReference type="EMBL" id="BOMY01000061">
    <property type="protein sequence ID" value="GIF26521.1"/>
    <property type="molecule type" value="Genomic_DNA"/>
</dbReference>
<keyword evidence="4" id="KW-0804">Transcription</keyword>